<sequence>MFIDCDFVSVKPNKVKIVTPNDLLSTRKSQTVRCETSGSYPPAKLTWLLDGKAIRNAVITEEETETFTGSLLTLNVSPDDDGKELVCRADNPRFPGGTAEDRRQIHVACKS</sequence>
<dbReference type="PANTHER" id="PTHR23278">
    <property type="entry name" value="SIDESTEP PROTEIN"/>
    <property type="match status" value="1"/>
</dbReference>
<dbReference type="AlphaFoldDB" id="A0A9P0PS18"/>
<dbReference type="OrthoDB" id="6250964at2759"/>
<keyword evidence="1" id="KW-1015">Disulfide bond</keyword>
<dbReference type="InterPro" id="IPR013783">
    <property type="entry name" value="Ig-like_fold"/>
</dbReference>
<evidence type="ECO:0000313" key="3">
    <source>
        <dbReference type="EMBL" id="CAH1991592.1"/>
    </source>
</evidence>
<evidence type="ECO:0000259" key="2">
    <source>
        <dbReference type="PROSITE" id="PS50835"/>
    </source>
</evidence>
<gene>
    <name evidence="3" type="ORF">ACAOBT_LOCUS20368</name>
</gene>
<protein>
    <recommendedName>
        <fullName evidence="2">Ig-like domain-containing protein</fullName>
    </recommendedName>
</protein>
<reference evidence="3" key="1">
    <citation type="submission" date="2022-03" db="EMBL/GenBank/DDBJ databases">
        <authorList>
            <person name="Sayadi A."/>
        </authorList>
    </citation>
    <scope>NUCLEOTIDE SEQUENCE</scope>
</reference>
<dbReference type="PANTHER" id="PTHR23278:SF4">
    <property type="entry name" value="SIDESTEP, ISOFORM C"/>
    <property type="match status" value="1"/>
</dbReference>
<dbReference type="InterPro" id="IPR007110">
    <property type="entry name" value="Ig-like_dom"/>
</dbReference>
<evidence type="ECO:0000313" key="4">
    <source>
        <dbReference type="Proteomes" id="UP001152888"/>
    </source>
</evidence>
<dbReference type="Proteomes" id="UP001152888">
    <property type="component" value="Unassembled WGS sequence"/>
</dbReference>
<dbReference type="EMBL" id="CAKOFQ010007118">
    <property type="protein sequence ID" value="CAH1991592.1"/>
    <property type="molecule type" value="Genomic_DNA"/>
</dbReference>
<dbReference type="PROSITE" id="PS50835">
    <property type="entry name" value="IG_LIKE"/>
    <property type="match status" value="1"/>
</dbReference>
<organism evidence="3 4">
    <name type="scientific">Acanthoscelides obtectus</name>
    <name type="common">Bean weevil</name>
    <name type="synonym">Bruchus obtectus</name>
    <dbReference type="NCBI Taxonomy" id="200917"/>
    <lineage>
        <taxon>Eukaryota</taxon>
        <taxon>Metazoa</taxon>
        <taxon>Ecdysozoa</taxon>
        <taxon>Arthropoda</taxon>
        <taxon>Hexapoda</taxon>
        <taxon>Insecta</taxon>
        <taxon>Pterygota</taxon>
        <taxon>Neoptera</taxon>
        <taxon>Endopterygota</taxon>
        <taxon>Coleoptera</taxon>
        <taxon>Polyphaga</taxon>
        <taxon>Cucujiformia</taxon>
        <taxon>Chrysomeloidea</taxon>
        <taxon>Chrysomelidae</taxon>
        <taxon>Bruchinae</taxon>
        <taxon>Bruchini</taxon>
        <taxon>Acanthoscelides</taxon>
    </lineage>
</organism>
<proteinExistence type="predicted"/>
<dbReference type="InterPro" id="IPR036179">
    <property type="entry name" value="Ig-like_dom_sf"/>
</dbReference>
<name>A0A9P0PS18_ACAOB</name>
<dbReference type="InterPro" id="IPR013162">
    <property type="entry name" value="CD80_C2-set"/>
</dbReference>
<dbReference type="SUPFAM" id="SSF48726">
    <property type="entry name" value="Immunoglobulin"/>
    <property type="match status" value="1"/>
</dbReference>
<accession>A0A9P0PS18</accession>
<feature type="domain" description="Ig-like" evidence="2">
    <location>
        <begin position="12"/>
        <end position="106"/>
    </location>
</feature>
<dbReference type="Gene3D" id="2.60.40.10">
    <property type="entry name" value="Immunoglobulins"/>
    <property type="match status" value="1"/>
</dbReference>
<keyword evidence="4" id="KW-1185">Reference proteome</keyword>
<evidence type="ECO:0000256" key="1">
    <source>
        <dbReference type="ARBA" id="ARBA00023157"/>
    </source>
</evidence>
<comment type="caution">
    <text evidence="3">The sequence shown here is derived from an EMBL/GenBank/DDBJ whole genome shotgun (WGS) entry which is preliminary data.</text>
</comment>
<dbReference type="Pfam" id="PF08205">
    <property type="entry name" value="C2-set_2"/>
    <property type="match status" value="1"/>
</dbReference>